<accession>A0AA96LAB8</accession>
<feature type="transmembrane region" description="Helical" evidence="4">
    <location>
        <begin position="363"/>
        <end position="386"/>
    </location>
</feature>
<evidence type="ECO:0000256" key="1">
    <source>
        <dbReference type="ARBA" id="ARBA00006739"/>
    </source>
</evidence>
<organism evidence="5 6">
    <name type="scientific">Paenibacillus aurantius</name>
    <dbReference type="NCBI Taxonomy" id="2918900"/>
    <lineage>
        <taxon>Bacteria</taxon>
        <taxon>Bacillati</taxon>
        <taxon>Bacillota</taxon>
        <taxon>Bacilli</taxon>
        <taxon>Bacillales</taxon>
        <taxon>Paenibacillaceae</taxon>
        <taxon>Paenibacillus</taxon>
    </lineage>
</organism>
<dbReference type="SUPFAM" id="SSF53448">
    <property type="entry name" value="Nucleotide-diphospho-sugar transferases"/>
    <property type="match status" value="1"/>
</dbReference>
<dbReference type="CDD" id="cd06438">
    <property type="entry name" value="EpsO_like"/>
    <property type="match status" value="1"/>
</dbReference>
<dbReference type="Proteomes" id="UP001305702">
    <property type="component" value="Chromosome"/>
</dbReference>
<dbReference type="PANTHER" id="PTHR43630:SF1">
    <property type="entry name" value="POLY-BETA-1,6-N-ACETYL-D-GLUCOSAMINE SYNTHASE"/>
    <property type="match status" value="1"/>
</dbReference>
<keyword evidence="4" id="KW-0812">Transmembrane</keyword>
<reference evidence="5 6" key="1">
    <citation type="submission" date="2022-02" db="EMBL/GenBank/DDBJ databases">
        <title>Paenibacillus sp. MBLB1776 Whole Genome Shotgun Sequencing.</title>
        <authorList>
            <person name="Hwang C.Y."/>
            <person name="Cho E.-S."/>
            <person name="Seo M.-J."/>
        </authorList>
    </citation>
    <scope>NUCLEOTIDE SEQUENCE [LARGE SCALE GENOMIC DNA]</scope>
    <source>
        <strain evidence="5 6">MBLB1776</strain>
    </source>
</reference>
<keyword evidence="2" id="KW-0328">Glycosyltransferase</keyword>
<keyword evidence="6" id="KW-1185">Reference proteome</keyword>
<keyword evidence="4" id="KW-0472">Membrane</keyword>
<sequence>MIGSWLGYAFAALQLLVGGIGVYQILLGFAGYIRKRETYERQPEHSFAILVAAHNEEAVLGSLLDNIHKLDYPKALYEVFVICDNCTDRTARIAKAGGGKPMVREHPTLRGKGHAVEWMLQRLWEQDRSFDAVIILDADNLISPNFLTVMNNKLGRGDRVIQAYLETKNPFDSWVSVSYAIMYWFMNRNWQLARHNLGMGSVLGGTGICIESGLLKEIGWGARSLTEDVEFTARCVERGIFPTWAHDALVYDEKPIGLWSSMRQRLRWMQGHFFCARRYFWRILHAALANRSLSQLDAALYLFQPFRFLLYIIYSVMLWVQLTGGGGEGFRSLLPAWFWYGSSLLLYLQPAAVLLLERRSWKAFVGLIPYNLFLLSWIPVTVWAFFTSNNQKWSHTKHTRAIKIEEIS</sequence>
<protein>
    <submittedName>
        <fullName evidence="5">Glycosyltransferase family 2 protein</fullName>
    </submittedName>
</protein>
<dbReference type="Pfam" id="PF13641">
    <property type="entry name" value="Glyco_tranf_2_3"/>
    <property type="match status" value="1"/>
</dbReference>
<evidence type="ECO:0000256" key="4">
    <source>
        <dbReference type="SAM" id="Phobius"/>
    </source>
</evidence>
<keyword evidence="3" id="KW-0808">Transferase</keyword>
<dbReference type="RefSeq" id="WP_315603848.1">
    <property type="nucleotide sequence ID" value="NZ_CP130318.1"/>
</dbReference>
<dbReference type="PANTHER" id="PTHR43630">
    <property type="entry name" value="POLY-BETA-1,6-N-ACETYL-D-GLUCOSAMINE SYNTHASE"/>
    <property type="match status" value="1"/>
</dbReference>
<dbReference type="KEGG" id="paun:MJA45_20965"/>
<dbReference type="InterPro" id="IPR029044">
    <property type="entry name" value="Nucleotide-diphossugar_trans"/>
</dbReference>
<dbReference type="AlphaFoldDB" id="A0AA96LAB8"/>
<proteinExistence type="inferred from homology"/>
<gene>
    <name evidence="5" type="ORF">MJA45_20965</name>
</gene>
<dbReference type="EMBL" id="CP130318">
    <property type="protein sequence ID" value="WNQ10074.1"/>
    <property type="molecule type" value="Genomic_DNA"/>
</dbReference>
<evidence type="ECO:0000313" key="5">
    <source>
        <dbReference type="EMBL" id="WNQ10074.1"/>
    </source>
</evidence>
<dbReference type="Gene3D" id="3.90.550.10">
    <property type="entry name" value="Spore Coat Polysaccharide Biosynthesis Protein SpsA, Chain A"/>
    <property type="match status" value="1"/>
</dbReference>
<dbReference type="GO" id="GO:0016757">
    <property type="term" value="F:glycosyltransferase activity"/>
    <property type="evidence" value="ECO:0007669"/>
    <property type="project" value="UniProtKB-KW"/>
</dbReference>
<evidence type="ECO:0000313" key="6">
    <source>
        <dbReference type="Proteomes" id="UP001305702"/>
    </source>
</evidence>
<comment type="similarity">
    <text evidence="1">Belongs to the glycosyltransferase 2 family.</text>
</comment>
<feature type="transmembrane region" description="Helical" evidence="4">
    <location>
        <begin position="6"/>
        <end position="33"/>
    </location>
</feature>
<name>A0AA96LAB8_9BACL</name>
<feature type="transmembrane region" description="Helical" evidence="4">
    <location>
        <begin position="337"/>
        <end position="356"/>
    </location>
</feature>
<feature type="transmembrane region" description="Helical" evidence="4">
    <location>
        <begin position="298"/>
        <end position="317"/>
    </location>
</feature>
<evidence type="ECO:0000256" key="2">
    <source>
        <dbReference type="ARBA" id="ARBA00022676"/>
    </source>
</evidence>
<keyword evidence="4" id="KW-1133">Transmembrane helix</keyword>
<evidence type="ECO:0000256" key="3">
    <source>
        <dbReference type="ARBA" id="ARBA00022679"/>
    </source>
</evidence>